<sequence>MFPADRQIRHRACALKDTVHAIIREELDEDFEKICEEIKESRKTRGCSTARFAPSFYHVLPKAPRSAADASINDVITQSEAVESTVAAATNTMLSAGTTPKNTGMLN</sequence>
<keyword evidence="2" id="KW-1185">Reference proteome</keyword>
<comment type="caution">
    <text evidence="1">The sequence shown here is derived from an EMBL/GenBank/DDBJ whole genome shotgun (WGS) entry which is preliminary data.</text>
</comment>
<name>A0ABV0MSS9_9TELE</name>
<protein>
    <submittedName>
        <fullName evidence="1">Uncharacterized protein</fullName>
    </submittedName>
</protein>
<organism evidence="1 2">
    <name type="scientific">Goodea atripinnis</name>
    <dbReference type="NCBI Taxonomy" id="208336"/>
    <lineage>
        <taxon>Eukaryota</taxon>
        <taxon>Metazoa</taxon>
        <taxon>Chordata</taxon>
        <taxon>Craniata</taxon>
        <taxon>Vertebrata</taxon>
        <taxon>Euteleostomi</taxon>
        <taxon>Actinopterygii</taxon>
        <taxon>Neopterygii</taxon>
        <taxon>Teleostei</taxon>
        <taxon>Neoteleostei</taxon>
        <taxon>Acanthomorphata</taxon>
        <taxon>Ovalentaria</taxon>
        <taxon>Atherinomorphae</taxon>
        <taxon>Cyprinodontiformes</taxon>
        <taxon>Goodeidae</taxon>
        <taxon>Goodea</taxon>
    </lineage>
</organism>
<gene>
    <name evidence="1" type="ORF">GOODEAATRI_017103</name>
</gene>
<evidence type="ECO:0000313" key="1">
    <source>
        <dbReference type="EMBL" id="MEQ2162173.1"/>
    </source>
</evidence>
<evidence type="ECO:0000313" key="2">
    <source>
        <dbReference type="Proteomes" id="UP001476798"/>
    </source>
</evidence>
<proteinExistence type="predicted"/>
<accession>A0ABV0MSS9</accession>
<dbReference type="EMBL" id="JAHRIO010011362">
    <property type="protein sequence ID" value="MEQ2162173.1"/>
    <property type="molecule type" value="Genomic_DNA"/>
</dbReference>
<dbReference type="Proteomes" id="UP001476798">
    <property type="component" value="Unassembled WGS sequence"/>
</dbReference>
<reference evidence="1 2" key="1">
    <citation type="submission" date="2021-06" db="EMBL/GenBank/DDBJ databases">
        <authorList>
            <person name="Palmer J.M."/>
        </authorList>
    </citation>
    <scope>NUCLEOTIDE SEQUENCE [LARGE SCALE GENOMIC DNA]</scope>
    <source>
        <strain evidence="1 2">GA_2019</strain>
        <tissue evidence="1">Muscle</tissue>
    </source>
</reference>